<dbReference type="AlphaFoldDB" id="A0A1V3JLH7"/>
<dbReference type="Pfam" id="PF10688">
    <property type="entry name" value="Imp-YgjV"/>
    <property type="match status" value="1"/>
</dbReference>
<evidence type="ECO:0008006" key="4">
    <source>
        <dbReference type="Google" id="ProtNLM"/>
    </source>
</evidence>
<dbReference type="RefSeq" id="WP_077550827.1">
    <property type="nucleotide sequence ID" value="NZ_MLHO01000023.1"/>
</dbReference>
<feature type="transmembrane region" description="Helical" evidence="1">
    <location>
        <begin position="37"/>
        <end position="62"/>
    </location>
</feature>
<keyword evidence="1" id="KW-0812">Transmembrane</keyword>
<dbReference type="STRING" id="1908266.BKK55_04760"/>
<evidence type="ECO:0000313" key="3">
    <source>
        <dbReference type="Proteomes" id="UP000188541"/>
    </source>
</evidence>
<dbReference type="InterPro" id="IPR019629">
    <property type="entry name" value="Uncharacterised_HI1736/YgjV"/>
</dbReference>
<dbReference type="EMBL" id="MLHO01000023">
    <property type="protein sequence ID" value="OOF57227.1"/>
    <property type="molecule type" value="Genomic_DNA"/>
</dbReference>
<evidence type="ECO:0000313" key="2">
    <source>
        <dbReference type="EMBL" id="OOF57227.1"/>
    </source>
</evidence>
<name>A0A1V3JLH7_9PAST</name>
<gene>
    <name evidence="2" type="ORF">BKK55_04760</name>
</gene>
<reference evidence="2 3" key="1">
    <citation type="submission" date="2016-10" db="EMBL/GenBank/DDBJ databases">
        <title>Rodentibacter gen. nov. and new species.</title>
        <authorList>
            <person name="Christensen H."/>
        </authorList>
    </citation>
    <scope>NUCLEOTIDE SEQUENCE [LARGE SCALE GENOMIC DNA]</scope>
    <source>
        <strain evidence="2 3">1996246016</strain>
    </source>
</reference>
<proteinExistence type="predicted"/>
<dbReference type="OrthoDB" id="677174at2"/>
<organism evidence="2 3">
    <name type="scientific">Rodentibacter genomosp. 2</name>
    <dbReference type="NCBI Taxonomy" id="1908266"/>
    <lineage>
        <taxon>Bacteria</taxon>
        <taxon>Pseudomonadati</taxon>
        <taxon>Pseudomonadota</taxon>
        <taxon>Gammaproteobacteria</taxon>
        <taxon>Pasteurellales</taxon>
        <taxon>Pasteurellaceae</taxon>
        <taxon>Rodentibacter</taxon>
    </lineage>
</organism>
<evidence type="ECO:0000256" key="1">
    <source>
        <dbReference type="SAM" id="Phobius"/>
    </source>
</evidence>
<keyword evidence="3" id="KW-1185">Reference proteome</keyword>
<sequence>MELNLIESLGYIATFFVAASFLFKSIVYLRIVNSIGAVLFVIYGMIIGAYPVAVLNAFLVFVNLYQLYRLKKEQPLSKTLKKLLINH</sequence>
<comment type="caution">
    <text evidence="2">The sequence shown here is derived from an EMBL/GenBank/DDBJ whole genome shotgun (WGS) entry which is preliminary data.</text>
</comment>
<keyword evidence="1" id="KW-1133">Transmembrane helix</keyword>
<feature type="transmembrane region" description="Helical" evidence="1">
    <location>
        <begin position="12"/>
        <end position="31"/>
    </location>
</feature>
<protein>
    <recommendedName>
        <fullName evidence="4">Lactate dehydrogenase</fullName>
    </recommendedName>
</protein>
<accession>A0A1V3JLH7</accession>
<dbReference type="Proteomes" id="UP000188541">
    <property type="component" value="Unassembled WGS sequence"/>
</dbReference>
<keyword evidence="1" id="KW-0472">Membrane</keyword>